<keyword evidence="3" id="KW-1185">Reference proteome</keyword>
<evidence type="ECO:0000259" key="1">
    <source>
        <dbReference type="Pfam" id="PF13649"/>
    </source>
</evidence>
<sequence>MDVPETVTTALADRPVAGSVCLEAGAGVGNTTAGLLEAGAARVYAVTNDSEHAKLAHERVVRDNGNRAVVLEADLRCLPLATDSVALITAHGLFNVLPPASLETVATELTRVATPGCHLVIDDYEPLPPNAAVRDLFALENAAAELVTGRPALTFYPAAVLRRLFVGHGWEFDREQTLLDPVPWTENHLESHAAVTRAMASNVSTALEASITEAADNLVRTIGSESVGEMYSLALRLPG</sequence>
<dbReference type="AlphaFoldDB" id="A0AAP2Z7D2"/>
<dbReference type="Pfam" id="PF13649">
    <property type="entry name" value="Methyltransf_25"/>
    <property type="match status" value="1"/>
</dbReference>
<dbReference type="InterPro" id="IPR041698">
    <property type="entry name" value="Methyltransf_25"/>
</dbReference>
<dbReference type="GO" id="GO:0032259">
    <property type="term" value="P:methylation"/>
    <property type="evidence" value="ECO:0007669"/>
    <property type="project" value="UniProtKB-KW"/>
</dbReference>
<dbReference type="EMBL" id="JAOPJZ010000001">
    <property type="protein sequence ID" value="MCU4750694.1"/>
    <property type="molecule type" value="Genomic_DNA"/>
</dbReference>
<dbReference type="GO" id="GO:0008168">
    <property type="term" value="F:methyltransferase activity"/>
    <property type="evidence" value="ECO:0007669"/>
    <property type="project" value="UniProtKB-KW"/>
</dbReference>
<organism evidence="2 3">
    <name type="scientific">Natronosalvus hydrolyticus</name>
    <dbReference type="NCBI Taxonomy" id="2979988"/>
    <lineage>
        <taxon>Archaea</taxon>
        <taxon>Methanobacteriati</taxon>
        <taxon>Methanobacteriota</taxon>
        <taxon>Stenosarchaea group</taxon>
        <taxon>Halobacteria</taxon>
        <taxon>Halobacteriales</taxon>
        <taxon>Natrialbaceae</taxon>
        <taxon>Natronosalvus</taxon>
    </lineage>
</organism>
<keyword evidence="2" id="KW-0808">Transferase</keyword>
<dbReference type="SUPFAM" id="SSF53335">
    <property type="entry name" value="S-adenosyl-L-methionine-dependent methyltransferases"/>
    <property type="match status" value="1"/>
</dbReference>
<dbReference type="InterPro" id="IPR029063">
    <property type="entry name" value="SAM-dependent_MTases_sf"/>
</dbReference>
<feature type="domain" description="Methyltransferase" evidence="1">
    <location>
        <begin position="22"/>
        <end position="116"/>
    </location>
</feature>
<accession>A0AAP2Z7D2</accession>
<evidence type="ECO:0000313" key="3">
    <source>
        <dbReference type="Proteomes" id="UP001321047"/>
    </source>
</evidence>
<gene>
    <name evidence="2" type="ORF">OB919_01660</name>
</gene>
<comment type="caution">
    <text evidence="2">The sequence shown here is derived from an EMBL/GenBank/DDBJ whole genome shotgun (WGS) entry which is preliminary data.</text>
</comment>
<dbReference type="CDD" id="cd02440">
    <property type="entry name" value="AdoMet_MTases"/>
    <property type="match status" value="1"/>
</dbReference>
<dbReference type="RefSeq" id="WP_425461874.1">
    <property type="nucleotide sequence ID" value="NZ_JAOPJZ010000001.1"/>
</dbReference>
<dbReference type="Proteomes" id="UP001321047">
    <property type="component" value="Unassembled WGS sequence"/>
</dbReference>
<name>A0AAP2Z7D2_9EURY</name>
<protein>
    <submittedName>
        <fullName evidence="2">Class I SAM-dependent methyltransferase</fullName>
    </submittedName>
</protein>
<reference evidence="2 3" key="1">
    <citation type="submission" date="2022-09" db="EMBL/GenBank/DDBJ databases">
        <title>Enrichment on poylsaccharides allowed isolation of novel metabolic and taxonomic groups of Haloarchaea.</title>
        <authorList>
            <person name="Sorokin D.Y."/>
            <person name="Elcheninov A.G."/>
            <person name="Khizhniak T.V."/>
            <person name="Kolganova T.V."/>
            <person name="Kublanov I.V."/>
        </authorList>
    </citation>
    <scope>NUCLEOTIDE SEQUENCE [LARGE SCALE GENOMIC DNA]</scope>
    <source>
        <strain evidence="2 3">AArc-curdl1</strain>
    </source>
</reference>
<proteinExistence type="predicted"/>
<evidence type="ECO:0000313" key="2">
    <source>
        <dbReference type="EMBL" id="MCU4750694.1"/>
    </source>
</evidence>
<dbReference type="Gene3D" id="3.40.50.150">
    <property type="entry name" value="Vaccinia Virus protein VP39"/>
    <property type="match status" value="1"/>
</dbReference>
<keyword evidence="2" id="KW-0489">Methyltransferase</keyword>